<dbReference type="Proteomes" id="UP001190926">
    <property type="component" value="Unassembled WGS sequence"/>
</dbReference>
<evidence type="ECO:0000256" key="5">
    <source>
        <dbReference type="SAM" id="Phobius"/>
    </source>
</evidence>
<proteinExistence type="inferred from homology"/>
<dbReference type="GO" id="GO:0060090">
    <property type="term" value="F:molecular adaptor activity"/>
    <property type="evidence" value="ECO:0007669"/>
    <property type="project" value="InterPro"/>
</dbReference>
<feature type="domain" description="Proteasome component Ecm29 N-terminal" evidence="6">
    <location>
        <begin position="156"/>
        <end position="248"/>
    </location>
</feature>
<dbReference type="GO" id="GO:0005829">
    <property type="term" value="C:cytosol"/>
    <property type="evidence" value="ECO:0007669"/>
    <property type="project" value="TreeGrafter"/>
</dbReference>
<protein>
    <submittedName>
        <fullName evidence="7">DHFS-FPGS-like protein B</fullName>
    </submittedName>
</protein>
<comment type="similarity">
    <text evidence="1">Belongs to the folylpolyglutamate synthase family.</text>
</comment>
<name>A0AAD4JLP3_PERFH</name>
<dbReference type="InterPro" id="IPR007033">
    <property type="entry name" value="GORAB"/>
</dbReference>
<gene>
    <name evidence="7" type="ORF">C2S53_002552</name>
</gene>
<dbReference type="GO" id="GO:0005739">
    <property type="term" value="C:mitochondrion"/>
    <property type="evidence" value="ECO:0007669"/>
    <property type="project" value="TreeGrafter"/>
</dbReference>
<evidence type="ECO:0000256" key="2">
    <source>
        <dbReference type="ARBA" id="ARBA00022598"/>
    </source>
</evidence>
<keyword evidence="4" id="KW-0067">ATP-binding</keyword>
<dbReference type="Pfam" id="PF13001">
    <property type="entry name" value="ECM29_N"/>
    <property type="match status" value="1"/>
</dbReference>
<evidence type="ECO:0000256" key="3">
    <source>
        <dbReference type="ARBA" id="ARBA00022741"/>
    </source>
</evidence>
<comment type="caution">
    <text evidence="7">The sequence shown here is derived from an EMBL/GenBank/DDBJ whole genome shotgun (WGS) entry which is preliminary data.</text>
</comment>
<keyword evidence="3" id="KW-0547">Nucleotide-binding</keyword>
<organism evidence="7 8">
    <name type="scientific">Perilla frutescens var. hirtella</name>
    <name type="common">Perilla citriodora</name>
    <name type="synonym">Perilla setoyensis</name>
    <dbReference type="NCBI Taxonomy" id="608512"/>
    <lineage>
        <taxon>Eukaryota</taxon>
        <taxon>Viridiplantae</taxon>
        <taxon>Streptophyta</taxon>
        <taxon>Embryophyta</taxon>
        <taxon>Tracheophyta</taxon>
        <taxon>Spermatophyta</taxon>
        <taxon>Magnoliopsida</taxon>
        <taxon>eudicotyledons</taxon>
        <taxon>Gunneridae</taxon>
        <taxon>Pentapetalae</taxon>
        <taxon>asterids</taxon>
        <taxon>lamiids</taxon>
        <taxon>Lamiales</taxon>
        <taxon>Lamiaceae</taxon>
        <taxon>Nepetoideae</taxon>
        <taxon>Elsholtzieae</taxon>
        <taxon>Perilla</taxon>
    </lineage>
</organism>
<evidence type="ECO:0000256" key="4">
    <source>
        <dbReference type="ARBA" id="ARBA00022840"/>
    </source>
</evidence>
<dbReference type="PANTHER" id="PTHR11136">
    <property type="entry name" value="FOLYLPOLYGLUTAMATE SYNTHASE-RELATED"/>
    <property type="match status" value="1"/>
</dbReference>
<dbReference type="GO" id="GO:0043248">
    <property type="term" value="P:proteasome assembly"/>
    <property type="evidence" value="ECO:0007669"/>
    <property type="project" value="InterPro"/>
</dbReference>
<feature type="transmembrane region" description="Helical" evidence="5">
    <location>
        <begin position="224"/>
        <end position="248"/>
    </location>
</feature>
<dbReference type="InterPro" id="IPR024372">
    <property type="entry name" value="Ecm29_N"/>
</dbReference>
<keyword evidence="5" id="KW-0472">Membrane</keyword>
<dbReference type="PANTHER" id="PTHR11136:SF16">
    <property type="entry name" value="FOLYLPOLYGLUTAMATE SYNTHASE"/>
    <property type="match status" value="1"/>
</dbReference>
<dbReference type="Pfam" id="PF04949">
    <property type="entry name" value="Transcrip_act"/>
    <property type="match status" value="1"/>
</dbReference>
<dbReference type="SUPFAM" id="SSF53623">
    <property type="entry name" value="MurD-like peptide ligases, catalytic domain"/>
    <property type="match status" value="1"/>
</dbReference>
<dbReference type="GO" id="GO:0005524">
    <property type="term" value="F:ATP binding"/>
    <property type="evidence" value="ECO:0007669"/>
    <property type="project" value="UniProtKB-KW"/>
</dbReference>
<reference evidence="7 8" key="1">
    <citation type="journal article" date="2021" name="Nat. Commun.">
        <title>Incipient diploidization of the medicinal plant Perilla within 10,000 years.</title>
        <authorList>
            <person name="Zhang Y."/>
            <person name="Shen Q."/>
            <person name="Leng L."/>
            <person name="Zhang D."/>
            <person name="Chen S."/>
            <person name="Shi Y."/>
            <person name="Ning Z."/>
            <person name="Chen S."/>
        </authorList>
    </citation>
    <scope>NUCLEOTIDE SEQUENCE [LARGE SCALE GENOMIC DNA]</scope>
    <source>
        <strain evidence="8">cv. PC099</strain>
    </source>
</reference>
<accession>A0AAD4JLP3</accession>
<keyword evidence="5" id="KW-0812">Transmembrane</keyword>
<dbReference type="AlphaFoldDB" id="A0AAD4JLP3"/>
<dbReference type="EMBL" id="SDAM02000026">
    <property type="protein sequence ID" value="KAH6836129.1"/>
    <property type="molecule type" value="Genomic_DNA"/>
</dbReference>
<keyword evidence="5" id="KW-1133">Transmembrane helix</keyword>
<evidence type="ECO:0000259" key="6">
    <source>
        <dbReference type="Pfam" id="PF13001"/>
    </source>
</evidence>
<keyword evidence="2" id="KW-0436">Ligase</keyword>
<evidence type="ECO:0000313" key="7">
    <source>
        <dbReference type="EMBL" id="KAH6836129.1"/>
    </source>
</evidence>
<evidence type="ECO:0000313" key="8">
    <source>
        <dbReference type="Proteomes" id="UP001190926"/>
    </source>
</evidence>
<keyword evidence="8" id="KW-1185">Reference proteome</keyword>
<dbReference type="InterPro" id="IPR036565">
    <property type="entry name" value="Mur-like_cat_sf"/>
</dbReference>
<evidence type="ECO:0000256" key="1">
    <source>
        <dbReference type="ARBA" id="ARBA00008276"/>
    </source>
</evidence>
<dbReference type="GO" id="GO:0004326">
    <property type="term" value="F:tetrahydrofolylpolyglutamate synthase activity"/>
    <property type="evidence" value="ECO:0007669"/>
    <property type="project" value="InterPro"/>
</dbReference>
<dbReference type="InterPro" id="IPR001645">
    <property type="entry name" value="Folylpolyglutamate_synth"/>
</dbReference>
<dbReference type="Gene3D" id="3.40.1190.10">
    <property type="entry name" value="Mur-like, catalytic domain"/>
    <property type="match status" value="1"/>
</dbReference>
<sequence>MTQPVKSSSEFLTPTYGLKARALTIRASPKSRVLGEELDALVDPMKKKVSVVRKKINSVNRELKPLGQTCQKKRSRADKSNMGDRFDILFDYTKMLELEEPIKQLKVIHVAGTKRKGSTCTFSESILRSCGFHTGLFTSPHLIDVRERFRLNGNDPLGYDKIRNRKIGMLNIIEALELPSRLVYTIYIAACADSHEPIIKKGEELLKKNASGVNLDDQNLISKLFLFLLFLITMVVMPMKILIFNLLVSPCLEELWEQFEEIAVCIKIMVHQM</sequence>